<name>A0ABN2D4H4_9ACTN</name>
<keyword evidence="3" id="KW-0808">Transferase</keyword>
<keyword evidence="11" id="KW-1185">Reference proteome</keyword>
<keyword evidence="5 9" id="KW-1133">Transmembrane helix</keyword>
<evidence type="ECO:0000256" key="9">
    <source>
        <dbReference type="SAM" id="Phobius"/>
    </source>
</evidence>
<keyword evidence="4 9" id="KW-0812">Transmembrane</keyword>
<evidence type="ECO:0000256" key="3">
    <source>
        <dbReference type="ARBA" id="ARBA00022679"/>
    </source>
</evidence>
<feature type="transmembrane region" description="Helical" evidence="9">
    <location>
        <begin position="62"/>
        <end position="83"/>
    </location>
</feature>
<comment type="caution">
    <text evidence="10">The sequence shown here is derived from an EMBL/GenBank/DDBJ whole genome shotgun (WGS) entry which is preliminary data.</text>
</comment>
<evidence type="ECO:0000313" key="11">
    <source>
        <dbReference type="Proteomes" id="UP001501470"/>
    </source>
</evidence>
<feature type="transmembrane region" description="Helical" evidence="9">
    <location>
        <begin position="20"/>
        <end position="42"/>
    </location>
</feature>
<protein>
    <recommendedName>
        <fullName evidence="12">DUF2029 domain-containing protein</fullName>
    </recommendedName>
</protein>
<organism evidence="10 11">
    <name type="scientific">Dactylosporangium maewongense</name>
    <dbReference type="NCBI Taxonomy" id="634393"/>
    <lineage>
        <taxon>Bacteria</taxon>
        <taxon>Bacillati</taxon>
        <taxon>Actinomycetota</taxon>
        <taxon>Actinomycetes</taxon>
        <taxon>Micromonosporales</taxon>
        <taxon>Micromonosporaceae</taxon>
        <taxon>Dactylosporangium</taxon>
    </lineage>
</organism>
<proteinExistence type="inferred from homology"/>
<dbReference type="EMBL" id="BAAAQD010000039">
    <property type="protein sequence ID" value="GAA1568058.1"/>
    <property type="molecule type" value="Genomic_DNA"/>
</dbReference>
<feature type="transmembrane region" description="Helical" evidence="9">
    <location>
        <begin position="176"/>
        <end position="198"/>
    </location>
</feature>
<keyword evidence="6 9" id="KW-0472">Membrane</keyword>
<dbReference type="Proteomes" id="UP001501470">
    <property type="component" value="Unassembled WGS sequence"/>
</dbReference>
<accession>A0ABN2D4H4</accession>
<evidence type="ECO:0000313" key="10">
    <source>
        <dbReference type="EMBL" id="GAA1568058.1"/>
    </source>
</evidence>
<feature type="transmembrane region" description="Helical" evidence="9">
    <location>
        <begin position="301"/>
        <end position="325"/>
    </location>
</feature>
<feature type="transmembrane region" description="Helical" evidence="9">
    <location>
        <begin position="264"/>
        <end position="289"/>
    </location>
</feature>
<feature type="transmembrane region" description="Helical" evidence="9">
    <location>
        <begin position="127"/>
        <end position="145"/>
    </location>
</feature>
<evidence type="ECO:0000256" key="4">
    <source>
        <dbReference type="ARBA" id="ARBA00022692"/>
    </source>
</evidence>
<evidence type="ECO:0000256" key="7">
    <source>
        <dbReference type="ARBA" id="ARBA00024033"/>
    </source>
</evidence>
<evidence type="ECO:0000256" key="5">
    <source>
        <dbReference type="ARBA" id="ARBA00022989"/>
    </source>
</evidence>
<dbReference type="Pfam" id="PF09594">
    <property type="entry name" value="GT87"/>
    <property type="match status" value="1"/>
</dbReference>
<comment type="subcellular location">
    <subcellularLocation>
        <location evidence="1">Cell membrane</location>
        <topology evidence="1">Multi-pass membrane protein</topology>
    </subcellularLocation>
</comment>
<evidence type="ECO:0008006" key="12">
    <source>
        <dbReference type="Google" id="ProtNLM"/>
    </source>
</evidence>
<evidence type="ECO:0000256" key="6">
    <source>
        <dbReference type="ARBA" id="ARBA00023136"/>
    </source>
</evidence>
<keyword evidence="2" id="KW-1003">Cell membrane</keyword>
<evidence type="ECO:0000256" key="2">
    <source>
        <dbReference type="ARBA" id="ARBA00022475"/>
    </source>
</evidence>
<evidence type="ECO:0000256" key="8">
    <source>
        <dbReference type="SAM" id="MobiDB-lite"/>
    </source>
</evidence>
<sequence length="442" mass="46636">MPGMWQLATLRRERLVAGVLVGWAVMWFVVMAVHGGGSWHFFVDGATALADLDDTAAGGLHLYAAAPVLQIGPVALLAALPLLAAGPPGALFAVQVLGAAAGLVIVRQIRQVAGRIRPNLDRHDINLRVALAALYLLPVWMYLAVSSAHLDDVLALLGTIAAAQAACARRPVLTGLLLGLAVDAKPWALAFAALLLIAGDRRGRLLGLLTLAATITVAWLPFLLADPGTMRAVHYTIPNTQLSALRVFGVHDPRTPSWARPAQLLLGLALGVVAVRRGRWAAVPLLAVMARVVLDPGTNRYYVAGIVVGAALWDVAGSRAVLPWWTIGAGVGLFTSRFVPMPDRAHGWLTVAYFAACCGLVLAPRGWTDRAAAASVRWLPPTLHAHADRLRAALTDALRLEALPGVDAQQRAEIDGGAGTHPGERQQGPAGTDRQQLRAAGQ</sequence>
<evidence type="ECO:0000256" key="1">
    <source>
        <dbReference type="ARBA" id="ARBA00004651"/>
    </source>
</evidence>
<feature type="transmembrane region" description="Helical" evidence="9">
    <location>
        <begin position="205"/>
        <end position="225"/>
    </location>
</feature>
<feature type="region of interest" description="Disordered" evidence="8">
    <location>
        <begin position="411"/>
        <end position="442"/>
    </location>
</feature>
<comment type="similarity">
    <text evidence="7">Belongs to the glycosyltransferase 87 family.</text>
</comment>
<gene>
    <name evidence="10" type="ORF">GCM10009827_107210</name>
</gene>
<dbReference type="InterPro" id="IPR018584">
    <property type="entry name" value="GT87"/>
</dbReference>
<reference evidence="10 11" key="1">
    <citation type="journal article" date="2019" name="Int. J. Syst. Evol. Microbiol.">
        <title>The Global Catalogue of Microorganisms (GCM) 10K type strain sequencing project: providing services to taxonomists for standard genome sequencing and annotation.</title>
        <authorList>
            <consortium name="The Broad Institute Genomics Platform"/>
            <consortium name="The Broad Institute Genome Sequencing Center for Infectious Disease"/>
            <person name="Wu L."/>
            <person name="Ma J."/>
        </authorList>
    </citation>
    <scope>NUCLEOTIDE SEQUENCE [LARGE SCALE GENOMIC DNA]</scope>
    <source>
        <strain evidence="10 11">JCM 15933</strain>
    </source>
</reference>
<feature type="transmembrane region" description="Helical" evidence="9">
    <location>
        <begin position="89"/>
        <end position="106"/>
    </location>
</feature>
<feature type="transmembrane region" description="Helical" evidence="9">
    <location>
        <begin position="345"/>
        <end position="363"/>
    </location>
</feature>